<proteinExistence type="predicted"/>
<evidence type="ECO:0000313" key="2">
    <source>
        <dbReference type="Proteomes" id="UP000018721"/>
    </source>
</evidence>
<organism evidence="1 2">
    <name type="scientific">Phytophthora nicotianae P1569</name>
    <dbReference type="NCBI Taxonomy" id="1317065"/>
    <lineage>
        <taxon>Eukaryota</taxon>
        <taxon>Sar</taxon>
        <taxon>Stramenopiles</taxon>
        <taxon>Oomycota</taxon>
        <taxon>Peronosporomycetes</taxon>
        <taxon>Peronosporales</taxon>
        <taxon>Peronosporaceae</taxon>
        <taxon>Phytophthora</taxon>
    </lineage>
</organism>
<comment type="caution">
    <text evidence="1">The sequence shown here is derived from an EMBL/GenBank/DDBJ whole genome shotgun (WGS) entry which is preliminary data.</text>
</comment>
<evidence type="ECO:0000313" key="1">
    <source>
        <dbReference type="EMBL" id="ETI30106.1"/>
    </source>
</evidence>
<dbReference type="Proteomes" id="UP000018721">
    <property type="component" value="Unassembled WGS sequence"/>
</dbReference>
<name>V9DTY6_PHYNI</name>
<dbReference type="EMBL" id="ANIZ01004438">
    <property type="protein sequence ID" value="ETI30106.1"/>
    <property type="molecule type" value="Genomic_DNA"/>
</dbReference>
<dbReference type="AlphaFoldDB" id="V9DTY6"/>
<dbReference type="HOGENOM" id="CLU_3360876_0_0_1"/>
<gene>
    <name evidence="1" type="ORF">F443_22773</name>
</gene>
<sequence length="36" mass="3913">MIVSTATATDSFSSALVEVCEGVETWKPLQLSYGEY</sequence>
<accession>V9DTY6</accession>
<reference evidence="1 2" key="1">
    <citation type="submission" date="2013-11" db="EMBL/GenBank/DDBJ databases">
        <title>The Genome Sequence of Phytophthora parasitica P1569.</title>
        <authorList>
            <consortium name="The Broad Institute Genomics Platform"/>
            <person name="Russ C."/>
            <person name="Tyler B."/>
            <person name="Panabieres F."/>
            <person name="Shan W."/>
            <person name="Tripathy S."/>
            <person name="Grunwald N."/>
            <person name="Machado M."/>
            <person name="Johnson C.S."/>
            <person name="Arredondo F."/>
            <person name="Hong C."/>
            <person name="Coffey M."/>
            <person name="Young S.K."/>
            <person name="Zeng Q."/>
            <person name="Gargeya S."/>
            <person name="Fitzgerald M."/>
            <person name="Abouelleil A."/>
            <person name="Alvarado L."/>
            <person name="Chapman S.B."/>
            <person name="Gainer-Dewar J."/>
            <person name="Goldberg J."/>
            <person name="Griggs A."/>
            <person name="Gujja S."/>
            <person name="Hansen M."/>
            <person name="Howarth C."/>
            <person name="Imamovic A."/>
            <person name="Ireland A."/>
            <person name="Larimer J."/>
            <person name="McCowan C."/>
            <person name="Murphy C."/>
            <person name="Pearson M."/>
            <person name="Poon T.W."/>
            <person name="Priest M."/>
            <person name="Roberts A."/>
            <person name="Saif S."/>
            <person name="Shea T."/>
            <person name="Sykes S."/>
            <person name="Wortman J."/>
            <person name="Nusbaum C."/>
            <person name="Birren B."/>
        </authorList>
    </citation>
    <scope>NUCLEOTIDE SEQUENCE [LARGE SCALE GENOMIC DNA]</scope>
    <source>
        <strain evidence="1 2">P1569</strain>
    </source>
</reference>
<keyword evidence="2" id="KW-1185">Reference proteome</keyword>
<protein>
    <submittedName>
        <fullName evidence="1">Uncharacterized protein</fullName>
    </submittedName>
</protein>